<dbReference type="CDD" id="cd00174">
    <property type="entry name" value="SH3"/>
    <property type="match status" value="1"/>
</dbReference>
<accession>A0A507CA30</accession>
<dbReference type="PANTHER" id="PTHR15706">
    <property type="entry name" value="SH3 MULTIPLE DOMAIN"/>
    <property type="match status" value="1"/>
</dbReference>
<evidence type="ECO:0000256" key="3">
    <source>
        <dbReference type="PROSITE-ProRule" id="PRU00192"/>
    </source>
</evidence>
<feature type="region of interest" description="Disordered" evidence="4">
    <location>
        <begin position="134"/>
        <end position="176"/>
    </location>
</feature>
<dbReference type="SUPFAM" id="SSF54236">
    <property type="entry name" value="Ubiquitin-like"/>
    <property type="match status" value="1"/>
</dbReference>
<dbReference type="SUPFAM" id="SSF50044">
    <property type="entry name" value="SH3-domain"/>
    <property type="match status" value="2"/>
</dbReference>
<evidence type="ECO:0000259" key="6">
    <source>
        <dbReference type="PROSITE" id="PS50200"/>
    </source>
</evidence>
<dbReference type="Gene3D" id="2.30.30.40">
    <property type="entry name" value="SH3 Domains"/>
    <property type="match status" value="2"/>
</dbReference>
<comment type="caution">
    <text evidence="7">The sequence shown here is derived from an EMBL/GenBank/DDBJ whole genome shotgun (WGS) entry which is preliminary data.</text>
</comment>
<dbReference type="Pfam" id="PF00018">
    <property type="entry name" value="SH3_1"/>
    <property type="match status" value="2"/>
</dbReference>
<dbReference type="PROSITE" id="PS50200">
    <property type="entry name" value="RA"/>
    <property type="match status" value="1"/>
</dbReference>
<dbReference type="InterPro" id="IPR036028">
    <property type="entry name" value="SH3-like_dom_sf"/>
</dbReference>
<dbReference type="Pfam" id="PF00788">
    <property type="entry name" value="RA"/>
    <property type="match status" value="1"/>
</dbReference>
<feature type="domain" description="SH3" evidence="5">
    <location>
        <begin position="399"/>
        <end position="457"/>
    </location>
</feature>
<dbReference type="InterPro" id="IPR000159">
    <property type="entry name" value="RA_dom"/>
</dbReference>
<dbReference type="InterPro" id="IPR029071">
    <property type="entry name" value="Ubiquitin-like_domsf"/>
</dbReference>
<keyword evidence="1 3" id="KW-0728">SH3 domain</keyword>
<gene>
    <name evidence="7" type="ORF">SmJEL517_g02976</name>
</gene>
<dbReference type="OrthoDB" id="8883818at2759"/>
<dbReference type="STRING" id="1806994.A0A507CA30"/>
<protein>
    <recommendedName>
        <fullName evidence="9">SH3 domain-containing protein</fullName>
    </recommendedName>
</protein>
<keyword evidence="2" id="KW-0677">Repeat</keyword>
<feature type="domain" description="Ras-associating" evidence="6">
    <location>
        <begin position="183"/>
        <end position="275"/>
    </location>
</feature>
<feature type="compositionally biased region" description="Polar residues" evidence="4">
    <location>
        <begin position="508"/>
        <end position="527"/>
    </location>
</feature>
<feature type="region of interest" description="Disordered" evidence="4">
    <location>
        <begin position="453"/>
        <end position="527"/>
    </location>
</feature>
<feature type="compositionally biased region" description="Low complexity" evidence="4">
    <location>
        <begin position="155"/>
        <end position="174"/>
    </location>
</feature>
<dbReference type="GeneID" id="42004201"/>
<evidence type="ECO:0008006" key="9">
    <source>
        <dbReference type="Google" id="ProtNLM"/>
    </source>
</evidence>
<keyword evidence="8" id="KW-1185">Reference proteome</keyword>
<feature type="domain" description="SH3" evidence="5">
    <location>
        <begin position="332"/>
        <end position="391"/>
    </location>
</feature>
<evidence type="ECO:0000313" key="7">
    <source>
        <dbReference type="EMBL" id="TPX34403.1"/>
    </source>
</evidence>
<feature type="region of interest" description="Disordered" evidence="4">
    <location>
        <begin position="602"/>
        <end position="628"/>
    </location>
</feature>
<dbReference type="Gene3D" id="3.10.20.90">
    <property type="entry name" value="Phosphatidylinositol 3-kinase Catalytic Subunit, Chain A, domain 1"/>
    <property type="match status" value="1"/>
</dbReference>
<feature type="compositionally biased region" description="Polar residues" evidence="4">
    <location>
        <begin position="477"/>
        <end position="499"/>
    </location>
</feature>
<evidence type="ECO:0000259" key="5">
    <source>
        <dbReference type="PROSITE" id="PS50002"/>
    </source>
</evidence>
<evidence type="ECO:0000256" key="4">
    <source>
        <dbReference type="SAM" id="MobiDB-lite"/>
    </source>
</evidence>
<dbReference type="AlphaFoldDB" id="A0A507CA30"/>
<dbReference type="RefSeq" id="XP_031025167.1">
    <property type="nucleotide sequence ID" value="XM_031168904.1"/>
</dbReference>
<dbReference type="GO" id="GO:0007165">
    <property type="term" value="P:signal transduction"/>
    <property type="evidence" value="ECO:0007669"/>
    <property type="project" value="InterPro"/>
</dbReference>
<reference evidence="7 8" key="1">
    <citation type="journal article" date="2019" name="Sci. Rep.">
        <title>Comparative genomics of chytrid fungi reveal insights into the obligate biotrophic and pathogenic lifestyle of Synchytrium endobioticum.</title>
        <authorList>
            <person name="van de Vossenberg B.T.L.H."/>
            <person name="Warris S."/>
            <person name="Nguyen H.D.T."/>
            <person name="van Gent-Pelzer M.P.E."/>
            <person name="Joly D.L."/>
            <person name="van de Geest H.C."/>
            <person name="Bonants P.J.M."/>
            <person name="Smith D.S."/>
            <person name="Levesque C.A."/>
            <person name="van der Lee T.A.J."/>
        </authorList>
    </citation>
    <scope>NUCLEOTIDE SEQUENCE [LARGE SCALE GENOMIC DNA]</scope>
    <source>
        <strain evidence="7 8">JEL517</strain>
    </source>
</reference>
<dbReference type="InterPro" id="IPR001452">
    <property type="entry name" value="SH3_domain"/>
</dbReference>
<proteinExistence type="predicted"/>
<organism evidence="7 8">
    <name type="scientific">Synchytrium microbalum</name>
    <dbReference type="NCBI Taxonomy" id="1806994"/>
    <lineage>
        <taxon>Eukaryota</taxon>
        <taxon>Fungi</taxon>
        <taxon>Fungi incertae sedis</taxon>
        <taxon>Chytridiomycota</taxon>
        <taxon>Chytridiomycota incertae sedis</taxon>
        <taxon>Chytridiomycetes</taxon>
        <taxon>Synchytriales</taxon>
        <taxon>Synchytriaceae</taxon>
        <taxon>Synchytrium</taxon>
    </lineage>
</organism>
<sequence>MASVGQRISFLKILYDFKVNQGIPIAQDDYVPESVTRRTEPRHAYGPWATNARLTDEIHRIATIIKDRDMTVKNLSTELTRVSDEMAQLKRELEPVWKLVAEYKNFKVDKKKSNDNKASLPNLKAISGALSGSTSATSLRRSQSAKLMKSTSLESLSLKPTTTNSPTSPLNSSPFPMVVDAENNTTLRLYADGLPGHETESFKGFRVGWTDSCRQLLPVALKKYKIFHEQRQYAIFLRSNNTERCLRFDERPMAIQKHLLEAGEIPRFLLKHIKQQPNYPIRSAASIAAGSTPTSSLQSIPISSASFLHDSLLAVKSPVSITPLSQSPTNTSNAGVSIAIYEYSAEREDELNVHIGDRFMKLHSETGWCVVERGDGRRGWVPEGCLLSENEEEGDAMEVLPRVGKALDDYAPMSPNELSVKRGEVLTCVKKYRHWVLAESNGHRGWLPSCYVSSSSSDTQSEESESGHEIVALPSSEDLTTSMEKPSSSMRSTEVLQTVNEDDPAPVTTPTQTNPHTLFSNPATPTQSSAQYYRSMETATVKRAPSSRDTGLEISSGAGSAAAILSPGSEISAAMSKLDNLLDSLRSMGDDTQVASPVASSFYSPISPAPTSAPHRDLPEPPKADEATAPADRLETALLAIQTQLSRLEAVSETTVRQSVVTLYQPNAKGTSDTEHNHYRNEEQKKIDQAVLDLASAQSLLTTIISLLNQQPFTPERLLQICSTLEETAESSRSKIVDLASATTSPKIITASLDSNTHSTEEETIRQQQREQEDVKAYNRGQILQASIDDVYAGLAMVYNLLEEDGRISRSRSHSVTLGHGSARTSMTTKATLANAHANYHA</sequence>
<dbReference type="InterPro" id="IPR051228">
    <property type="entry name" value="NADPH_Oxidase/PX-Domain"/>
</dbReference>
<dbReference type="GO" id="GO:0005737">
    <property type="term" value="C:cytoplasm"/>
    <property type="evidence" value="ECO:0007669"/>
    <property type="project" value="TreeGrafter"/>
</dbReference>
<dbReference type="SMART" id="SM00326">
    <property type="entry name" value="SH3"/>
    <property type="match status" value="2"/>
</dbReference>
<name>A0A507CA30_9FUNG</name>
<feature type="compositionally biased region" description="Basic and acidic residues" evidence="4">
    <location>
        <begin position="614"/>
        <end position="626"/>
    </location>
</feature>
<evidence type="ECO:0000256" key="1">
    <source>
        <dbReference type="ARBA" id="ARBA00022443"/>
    </source>
</evidence>
<evidence type="ECO:0000313" key="8">
    <source>
        <dbReference type="Proteomes" id="UP000319731"/>
    </source>
</evidence>
<evidence type="ECO:0000256" key="2">
    <source>
        <dbReference type="ARBA" id="ARBA00022737"/>
    </source>
</evidence>
<dbReference type="PANTHER" id="PTHR15706:SF2">
    <property type="entry name" value="SH3 AND PX DOMAIN-CONTAINING PROTEIN 2A"/>
    <property type="match status" value="1"/>
</dbReference>
<dbReference type="PROSITE" id="PS50002">
    <property type="entry name" value="SH3"/>
    <property type="match status" value="2"/>
</dbReference>
<dbReference type="EMBL" id="QEAO01000014">
    <property type="protein sequence ID" value="TPX34403.1"/>
    <property type="molecule type" value="Genomic_DNA"/>
</dbReference>
<dbReference type="Proteomes" id="UP000319731">
    <property type="component" value="Unassembled WGS sequence"/>
</dbReference>